<dbReference type="Proteomes" id="UP000035740">
    <property type="component" value="Unassembled WGS sequence"/>
</dbReference>
<dbReference type="AlphaFoldDB" id="A0A0J8B2U5"/>
<evidence type="ECO:0000259" key="2">
    <source>
        <dbReference type="Pfam" id="PF07779"/>
    </source>
</evidence>
<dbReference type="EMBL" id="KQ095482">
    <property type="protein sequence ID" value="KMS94183.1"/>
    <property type="molecule type" value="Genomic_DNA"/>
</dbReference>
<name>A0A0J8B2U5_BETVV</name>
<keyword evidence="4" id="KW-1185">Reference proteome</keyword>
<proteinExistence type="predicted"/>
<evidence type="ECO:0000256" key="1">
    <source>
        <dbReference type="SAM" id="Phobius"/>
    </source>
</evidence>
<accession>A0A0J8B2U5</accession>
<reference evidence="3 4" key="1">
    <citation type="journal article" date="2014" name="Nature">
        <title>The genome of the recently domesticated crop plant sugar beet (Beta vulgaris).</title>
        <authorList>
            <person name="Dohm J.C."/>
            <person name="Minoche A.E."/>
            <person name="Holtgrawe D."/>
            <person name="Capella-Gutierrez S."/>
            <person name="Zakrzewski F."/>
            <person name="Tafer H."/>
            <person name="Rupp O."/>
            <person name="Sorensen T.R."/>
            <person name="Stracke R."/>
            <person name="Reinhardt R."/>
            <person name="Goesmann A."/>
            <person name="Kraft T."/>
            <person name="Schulz B."/>
            <person name="Stadler P.F."/>
            <person name="Schmidt T."/>
            <person name="Gabaldon T."/>
            <person name="Lehrach H."/>
            <person name="Weisshaar B."/>
            <person name="Himmelbauer H."/>
        </authorList>
    </citation>
    <scope>NUCLEOTIDE SEQUENCE [LARGE SCALE GENOMIC DNA]</scope>
    <source>
        <tissue evidence="3">Taproot</tissue>
    </source>
</reference>
<evidence type="ECO:0000313" key="3">
    <source>
        <dbReference type="EMBL" id="KMS94183.1"/>
    </source>
</evidence>
<protein>
    <recommendedName>
        <fullName evidence="2">Cas1p 10 TM acyl transferase domain-containing protein</fullName>
    </recommendedName>
</protein>
<keyword evidence="1" id="KW-0812">Transmembrane</keyword>
<sequence length="134" mass="15669">MTAVYLADGPNPVFVLNHKTRNNIVFAALYIATLIAAIMYRRRLPANVSGDKAVLNRLQTEEWKGNDRRRHSQNRLNESPGMMQVAFIWYHLFDAASTYNLIRVFVTSYVWMTGFGNFMFFQSRQDFSLHRIMK</sequence>
<organism evidence="3 4">
    <name type="scientific">Beta vulgaris subsp. vulgaris</name>
    <name type="common">Beet</name>
    <dbReference type="NCBI Taxonomy" id="3555"/>
    <lineage>
        <taxon>Eukaryota</taxon>
        <taxon>Viridiplantae</taxon>
        <taxon>Streptophyta</taxon>
        <taxon>Embryophyta</taxon>
        <taxon>Tracheophyta</taxon>
        <taxon>Spermatophyta</taxon>
        <taxon>Magnoliopsida</taxon>
        <taxon>eudicotyledons</taxon>
        <taxon>Gunneridae</taxon>
        <taxon>Pentapetalae</taxon>
        <taxon>Caryophyllales</taxon>
        <taxon>Chenopodiaceae</taxon>
        <taxon>Betoideae</taxon>
        <taxon>Beta</taxon>
    </lineage>
</organism>
<dbReference type="InterPro" id="IPR012419">
    <property type="entry name" value="Cas1_AcylTrans_dom"/>
</dbReference>
<gene>
    <name evidence="3" type="ORF">BVRB_023970</name>
</gene>
<dbReference type="OrthoDB" id="1932925at2759"/>
<keyword evidence="1" id="KW-0472">Membrane</keyword>
<feature type="transmembrane region" description="Helical" evidence="1">
    <location>
        <begin position="99"/>
        <end position="121"/>
    </location>
</feature>
<evidence type="ECO:0000313" key="4">
    <source>
        <dbReference type="Proteomes" id="UP000035740"/>
    </source>
</evidence>
<feature type="transmembrane region" description="Helical" evidence="1">
    <location>
        <begin position="20"/>
        <end position="40"/>
    </location>
</feature>
<dbReference type="Gramene" id="KMS94183">
    <property type="protein sequence ID" value="KMS94183"/>
    <property type="gene ID" value="BVRB_023970"/>
</dbReference>
<feature type="domain" description="Cas1p 10 TM acyl transferase" evidence="2">
    <location>
        <begin position="2"/>
        <end position="133"/>
    </location>
</feature>
<feature type="non-terminal residue" evidence="3">
    <location>
        <position position="134"/>
    </location>
</feature>
<keyword evidence="1" id="KW-1133">Transmembrane helix</keyword>
<dbReference type="Pfam" id="PF07779">
    <property type="entry name" value="Cas1_AcylT"/>
    <property type="match status" value="1"/>
</dbReference>